<protein>
    <submittedName>
        <fullName evidence="2">Uncharacterized protein</fullName>
    </submittedName>
</protein>
<evidence type="ECO:0000313" key="3">
    <source>
        <dbReference type="Proteomes" id="UP000655287"/>
    </source>
</evidence>
<organism evidence="2 3">
    <name type="scientific">Sphaerisporangium rufum</name>
    <dbReference type="NCBI Taxonomy" id="1381558"/>
    <lineage>
        <taxon>Bacteria</taxon>
        <taxon>Bacillati</taxon>
        <taxon>Actinomycetota</taxon>
        <taxon>Actinomycetes</taxon>
        <taxon>Streptosporangiales</taxon>
        <taxon>Streptosporangiaceae</taxon>
        <taxon>Sphaerisporangium</taxon>
    </lineage>
</organism>
<dbReference type="EMBL" id="BOOU01000007">
    <property type="protein sequence ID" value="GII75554.1"/>
    <property type="molecule type" value="Genomic_DNA"/>
</dbReference>
<evidence type="ECO:0000256" key="1">
    <source>
        <dbReference type="SAM" id="MobiDB-lite"/>
    </source>
</evidence>
<keyword evidence="3" id="KW-1185">Reference proteome</keyword>
<sequence length="88" mass="9385">MLMAASSMRVASVAELARPGGEAVARPEDGRAARVAQPAGNGRADLRGRSSGLVGGPGRRGTQRTVAERARWYDRRALSAQIVTRWEP</sequence>
<gene>
    <name evidence="2" type="ORF">Sru01_05360</name>
</gene>
<dbReference type="AlphaFoldDB" id="A0A919UX80"/>
<name>A0A919UX80_9ACTN</name>
<evidence type="ECO:0000313" key="2">
    <source>
        <dbReference type="EMBL" id="GII75554.1"/>
    </source>
</evidence>
<reference evidence="2" key="1">
    <citation type="submission" date="2021-01" db="EMBL/GenBank/DDBJ databases">
        <title>Whole genome shotgun sequence of Sphaerisporangium rufum NBRC 109079.</title>
        <authorList>
            <person name="Komaki H."/>
            <person name="Tamura T."/>
        </authorList>
    </citation>
    <scope>NUCLEOTIDE SEQUENCE</scope>
    <source>
        <strain evidence="2">NBRC 109079</strain>
    </source>
</reference>
<dbReference type="Proteomes" id="UP000655287">
    <property type="component" value="Unassembled WGS sequence"/>
</dbReference>
<proteinExistence type="predicted"/>
<feature type="region of interest" description="Disordered" evidence="1">
    <location>
        <begin position="20"/>
        <end position="66"/>
    </location>
</feature>
<comment type="caution">
    <text evidence="2">The sequence shown here is derived from an EMBL/GenBank/DDBJ whole genome shotgun (WGS) entry which is preliminary data.</text>
</comment>
<accession>A0A919UX80</accession>